<evidence type="ECO:0000259" key="9">
    <source>
        <dbReference type="Pfam" id="PF00324"/>
    </source>
</evidence>
<evidence type="ECO:0000256" key="8">
    <source>
        <dbReference type="SAM" id="Phobius"/>
    </source>
</evidence>
<feature type="transmembrane region" description="Helical" evidence="8">
    <location>
        <begin position="366"/>
        <end position="385"/>
    </location>
</feature>
<feature type="transmembrane region" description="Helical" evidence="8">
    <location>
        <begin position="309"/>
        <end position="329"/>
    </location>
</feature>
<feature type="domain" description="Amino acid permease/ SLC12A" evidence="9">
    <location>
        <begin position="114"/>
        <end position="542"/>
    </location>
</feature>
<dbReference type="PANTHER" id="PTHR43341:SF1">
    <property type="entry name" value="GENERAL AMINO-ACID PERMEASE GAP1"/>
    <property type="match status" value="1"/>
</dbReference>
<keyword evidence="2" id="KW-0813">Transport</keyword>
<evidence type="ECO:0000256" key="6">
    <source>
        <dbReference type="ARBA" id="ARBA00023136"/>
    </source>
</evidence>
<dbReference type="Gene3D" id="1.20.1740.10">
    <property type="entry name" value="Amino acid/polyamine transporter I"/>
    <property type="match status" value="2"/>
</dbReference>
<organism evidence="10 11">
    <name type="scientific">Linnemannia gamsii</name>
    <dbReference type="NCBI Taxonomy" id="64522"/>
    <lineage>
        <taxon>Eukaryota</taxon>
        <taxon>Fungi</taxon>
        <taxon>Fungi incertae sedis</taxon>
        <taxon>Mucoromycota</taxon>
        <taxon>Mortierellomycotina</taxon>
        <taxon>Mortierellomycetes</taxon>
        <taxon>Mortierellales</taxon>
        <taxon>Mortierellaceae</taxon>
        <taxon>Linnemannia</taxon>
    </lineage>
</organism>
<sequence length="586" mass="63510">MADYGEKHEYEEDPVAHPHHQSGGLTENEQFGEVKRDLKSRHLQMIAIGGTIGTGIFLSSGGSVAGAGPLGALISYTIVGASTAPCYQSLTNASCFGYFCACVQKSKCLTQQPYLSLGTMVFFIVTSLGEMASYLPLPGAFSTFGARFVDPALGFGLGIGYAFQWIITVTIEVTAAGMILQYWWPNLQMWIPALIFIVILVGITLLGVKAFGELEYWFALIKVLTCVIFIIVGILVDVGAVGGEFIGGKNWHIEGAPIVGDTARDKTVNIFTTCVWAFFSFGGTELVGITAGESANPGKAVPRAIRHTFWRILLFYILTIMVIGLVLPWTDQSLLDSTFADVNQAAPIAPFTTIFKMAKLPGADHAINAVLLTAVLSAGQSAFYASTRTLMAMGREGKMPAIFGRVNSRGVPLYSLAVVTLIASIAFVADIVGSGVVFKWLVNLTGMSALLTWLSISIIHLRFRAAFKAQGRSIKDLPYVAPFFPYSCYLSILLALMILFLQGYQAVTADPFSVEGVVAVFVGAPVFFLSILIWKVYHKTKIVPLLEVDLDSGRPTIVQGISHHVEVKGEEEEKLPVWKKILRFVA</sequence>
<name>A0ABQ7JN91_9FUNG</name>
<comment type="subcellular location">
    <subcellularLocation>
        <location evidence="1">Membrane</location>
        <topology evidence="1">Multi-pass membrane protein</topology>
    </subcellularLocation>
</comment>
<evidence type="ECO:0000256" key="4">
    <source>
        <dbReference type="ARBA" id="ARBA00022970"/>
    </source>
</evidence>
<keyword evidence="3 8" id="KW-0812">Transmembrane</keyword>
<keyword evidence="4" id="KW-0029">Amino-acid transport</keyword>
<feature type="transmembrane region" description="Helical" evidence="8">
    <location>
        <begin position="216"/>
        <end position="236"/>
    </location>
</feature>
<protein>
    <recommendedName>
        <fullName evidence="9">Amino acid permease/ SLC12A domain-containing protein</fullName>
    </recommendedName>
</protein>
<gene>
    <name evidence="10" type="ORF">BGZ96_000876</name>
</gene>
<evidence type="ECO:0000256" key="1">
    <source>
        <dbReference type="ARBA" id="ARBA00004141"/>
    </source>
</evidence>
<dbReference type="EMBL" id="JAAAIM010001130">
    <property type="protein sequence ID" value="KAG0282057.1"/>
    <property type="molecule type" value="Genomic_DNA"/>
</dbReference>
<evidence type="ECO:0000313" key="10">
    <source>
        <dbReference type="EMBL" id="KAG0282057.1"/>
    </source>
</evidence>
<keyword evidence="11" id="KW-1185">Reference proteome</keyword>
<comment type="caution">
    <text evidence="10">The sequence shown here is derived from an EMBL/GenBank/DDBJ whole genome shotgun (WGS) entry which is preliminary data.</text>
</comment>
<dbReference type="InterPro" id="IPR050524">
    <property type="entry name" value="APC_YAT"/>
</dbReference>
<evidence type="ECO:0000256" key="5">
    <source>
        <dbReference type="ARBA" id="ARBA00022989"/>
    </source>
</evidence>
<feature type="transmembrane region" description="Helical" evidence="8">
    <location>
        <begin position="483"/>
        <end position="504"/>
    </location>
</feature>
<evidence type="ECO:0000256" key="2">
    <source>
        <dbReference type="ARBA" id="ARBA00022448"/>
    </source>
</evidence>
<feature type="transmembrane region" description="Helical" evidence="8">
    <location>
        <begin position="440"/>
        <end position="463"/>
    </location>
</feature>
<evidence type="ECO:0000256" key="3">
    <source>
        <dbReference type="ARBA" id="ARBA00022692"/>
    </source>
</evidence>
<dbReference type="PANTHER" id="PTHR43341">
    <property type="entry name" value="AMINO ACID PERMEASE"/>
    <property type="match status" value="1"/>
</dbReference>
<feature type="compositionally biased region" description="Basic and acidic residues" evidence="7">
    <location>
        <begin position="1"/>
        <end position="16"/>
    </location>
</feature>
<proteinExistence type="predicted"/>
<accession>A0ABQ7JN91</accession>
<feature type="transmembrane region" description="Helical" evidence="8">
    <location>
        <begin position="406"/>
        <end position="428"/>
    </location>
</feature>
<dbReference type="Pfam" id="PF00324">
    <property type="entry name" value="AA_permease"/>
    <property type="match status" value="2"/>
</dbReference>
<feature type="transmembrane region" description="Helical" evidence="8">
    <location>
        <begin position="155"/>
        <end position="183"/>
    </location>
</feature>
<feature type="region of interest" description="Disordered" evidence="7">
    <location>
        <begin position="1"/>
        <end position="29"/>
    </location>
</feature>
<evidence type="ECO:0000256" key="7">
    <source>
        <dbReference type="SAM" id="MobiDB-lite"/>
    </source>
</evidence>
<feature type="domain" description="Amino acid permease/ SLC12A" evidence="9">
    <location>
        <begin position="42"/>
        <end position="95"/>
    </location>
</feature>
<feature type="transmembrane region" description="Helical" evidence="8">
    <location>
        <begin position="516"/>
        <end position="537"/>
    </location>
</feature>
<keyword evidence="6 8" id="KW-0472">Membrane</keyword>
<evidence type="ECO:0000313" key="11">
    <source>
        <dbReference type="Proteomes" id="UP001194696"/>
    </source>
</evidence>
<feature type="transmembrane region" description="Helical" evidence="8">
    <location>
        <begin position="114"/>
        <end position="135"/>
    </location>
</feature>
<keyword evidence="5 8" id="KW-1133">Transmembrane helix</keyword>
<reference evidence="10 11" key="1">
    <citation type="journal article" date="2020" name="Fungal Divers.">
        <title>Resolving the Mortierellaceae phylogeny through synthesis of multi-gene phylogenetics and phylogenomics.</title>
        <authorList>
            <person name="Vandepol N."/>
            <person name="Liber J."/>
            <person name="Desiro A."/>
            <person name="Na H."/>
            <person name="Kennedy M."/>
            <person name="Barry K."/>
            <person name="Grigoriev I.V."/>
            <person name="Miller A.N."/>
            <person name="O'Donnell K."/>
            <person name="Stajich J.E."/>
            <person name="Bonito G."/>
        </authorList>
    </citation>
    <scope>NUCLEOTIDE SEQUENCE [LARGE SCALE GENOMIC DNA]</scope>
    <source>
        <strain evidence="10 11">AD045</strain>
    </source>
</reference>
<dbReference type="PIRSF" id="PIRSF006060">
    <property type="entry name" value="AA_transporter"/>
    <property type="match status" value="1"/>
</dbReference>
<feature type="transmembrane region" description="Helical" evidence="8">
    <location>
        <begin position="190"/>
        <end position="210"/>
    </location>
</feature>
<dbReference type="Proteomes" id="UP001194696">
    <property type="component" value="Unassembled WGS sequence"/>
</dbReference>
<dbReference type="InterPro" id="IPR004841">
    <property type="entry name" value="AA-permease/SLC12A_dom"/>
</dbReference>